<feature type="transmembrane region" description="Helical" evidence="1">
    <location>
        <begin position="188"/>
        <end position="207"/>
    </location>
</feature>
<evidence type="ECO:0000313" key="4">
    <source>
        <dbReference type="EMBL" id="CAF3585102.1"/>
    </source>
</evidence>
<keyword evidence="1" id="KW-1133">Transmembrane helix</keyword>
<dbReference type="PANTHER" id="PTHR12242">
    <property type="entry name" value="OS02G0130600 PROTEIN-RELATED"/>
    <property type="match status" value="1"/>
</dbReference>
<evidence type="ECO:0000256" key="1">
    <source>
        <dbReference type="SAM" id="Phobius"/>
    </source>
</evidence>
<keyword evidence="1" id="KW-0812">Transmembrane</keyword>
<dbReference type="PANTHER" id="PTHR12242:SF1">
    <property type="entry name" value="MYND-TYPE DOMAIN-CONTAINING PROTEIN"/>
    <property type="match status" value="1"/>
</dbReference>
<evidence type="ECO:0000313" key="5">
    <source>
        <dbReference type="EMBL" id="CAF4470025.1"/>
    </source>
</evidence>
<accession>A0A816AGJ3</accession>
<dbReference type="Proteomes" id="UP000682733">
    <property type="component" value="Unassembled WGS sequence"/>
</dbReference>
<comment type="caution">
    <text evidence="3">The sequence shown here is derived from an EMBL/GenBank/DDBJ whole genome shotgun (WGS) entry which is preliminary data.</text>
</comment>
<organism evidence="3 6">
    <name type="scientific">Didymodactylos carnosus</name>
    <dbReference type="NCBI Taxonomy" id="1234261"/>
    <lineage>
        <taxon>Eukaryota</taxon>
        <taxon>Metazoa</taxon>
        <taxon>Spiralia</taxon>
        <taxon>Gnathifera</taxon>
        <taxon>Rotifera</taxon>
        <taxon>Eurotatoria</taxon>
        <taxon>Bdelloidea</taxon>
        <taxon>Philodinida</taxon>
        <taxon>Philodinidae</taxon>
        <taxon>Didymodactylos</taxon>
    </lineage>
</organism>
<proteinExistence type="predicted"/>
<evidence type="ECO:0000313" key="2">
    <source>
        <dbReference type="EMBL" id="CAF0801736.1"/>
    </source>
</evidence>
<feature type="transmembrane region" description="Helical" evidence="1">
    <location>
        <begin position="214"/>
        <end position="231"/>
    </location>
</feature>
<feature type="transmembrane region" description="Helical" evidence="1">
    <location>
        <begin position="143"/>
        <end position="168"/>
    </location>
</feature>
<protein>
    <submittedName>
        <fullName evidence="3">Uncharacterized protein</fullName>
    </submittedName>
</protein>
<reference evidence="3" key="1">
    <citation type="submission" date="2021-02" db="EMBL/GenBank/DDBJ databases">
        <authorList>
            <person name="Nowell W R."/>
        </authorList>
    </citation>
    <scope>NUCLEOTIDE SEQUENCE</scope>
</reference>
<dbReference type="GO" id="GO:0016020">
    <property type="term" value="C:membrane"/>
    <property type="evidence" value="ECO:0007669"/>
    <property type="project" value="TreeGrafter"/>
</dbReference>
<gene>
    <name evidence="3" type="ORF">GPM918_LOCUS42054</name>
    <name evidence="2" type="ORF">OVA965_LOCUS4681</name>
    <name evidence="5" type="ORF">SRO942_LOCUS43223</name>
    <name evidence="4" type="ORF">TMI583_LOCUS4679</name>
</gene>
<dbReference type="Proteomes" id="UP000681722">
    <property type="component" value="Unassembled WGS sequence"/>
</dbReference>
<dbReference type="EMBL" id="CAJOBA010001252">
    <property type="protein sequence ID" value="CAF3585102.1"/>
    <property type="molecule type" value="Genomic_DNA"/>
</dbReference>
<dbReference type="AlphaFoldDB" id="A0A816AGJ3"/>
<dbReference type="OrthoDB" id="10034982at2759"/>
<dbReference type="Proteomes" id="UP000663829">
    <property type="component" value="Unassembled WGS sequence"/>
</dbReference>
<feature type="transmembrane region" description="Helical" evidence="1">
    <location>
        <begin position="76"/>
        <end position="95"/>
    </location>
</feature>
<keyword evidence="1" id="KW-0472">Membrane</keyword>
<name>A0A816AGJ3_9BILA</name>
<keyword evidence="6" id="KW-1185">Reference proteome</keyword>
<feature type="transmembrane region" description="Helical" evidence="1">
    <location>
        <begin position="256"/>
        <end position="279"/>
    </location>
</feature>
<dbReference type="EMBL" id="CAJNOQ010034630">
    <property type="protein sequence ID" value="CAF1595538.1"/>
    <property type="molecule type" value="Genomic_DNA"/>
</dbReference>
<evidence type="ECO:0000313" key="6">
    <source>
        <dbReference type="Proteomes" id="UP000663829"/>
    </source>
</evidence>
<feature type="transmembrane region" description="Helical" evidence="1">
    <location>
        <begin position="107"/>
        <end position="131"/>
    </location>
</feature>
<evidence type="ECO:0000313" key="3">
    <source>
        <dbReference type="EMBL" id="CAF1595538.1"/>
    </source>
</evidence>
<sequence length="309" mass="36486">MTHEALTASTTVQQNFTMLEKDYDERPQFMKYEYCYDLRRSMSMMYLKQKYFVDTKWVSGFCTSPYRILNRFYLIYSYRILLFLLAIIDIIYGIVNQTPIAQWLVYLTHYTLIAICLAILNNFILTTILYINLKYHTQRTPWIWYQVYHSITITIALGAGCIVFVLFWTLIFPTSPHIHNVRTILDHGILWSLLFVDIFCFTRFPIYMIDVIPLFFYALFYAILTVIFYATKIKLSRERVGYVYSALNLNKEPTRAAILLTMFTTILPPLVIFLFWNIFRLRRTTDVGSSMSLQSKETTTSVASPLEQP</sequence>
<dbReference type="Proteomes" id="UP000677228">
    <property type="component" value="Unassembled WGS sequence"/>
</dbReference>
<dbReference type="EMBL" id="CAJNOK010001252">
    <property type="protein sequence ID" value="CAF0801736.1"/>
    <property type="molecule type" value="Genomic_DNA"/>
</dbReference>
<dbReference type="EMBL" id="CAJOBC010100910">
    <property type="protein sequence ID" value="CAF4470025.1"/>
    <property type="molecule type" value="Genomic_DNA"/>
</dbReference>